<dbReference type="InterPro" id="IPR000100">
    <property type="entry name" value="RNase_P"/>
</dbReference>
<comment type="function">
    <text evidence="1 7">RNaseP catalyzes the removal of the 5'-leader sequence from pre-tRNA to produce the mature 5'-terminus. It can also cleave other RNA substrates such as 4.5S RNA. The protein component plays an auxiliary but essential role in vivo by binding to the 5'-leader sequence and broadening the substrate specificity of the ribozyme.</text>
</comment>
<protein>
    <recommendedName>
        <fullName evidence="7 8">Ribonuclease P protein component</fullName>
        <shortName evidence="7">RNase P protein</shortName>
        <shortName evidence="7">RNaseP protein</shortName>
        <ecNumber evidence="7 8">3.1.26.5</ecNumber>
    </recommendedName>
    <alternativeName>
        <fullName evidence="7">Protein C5</fullName>
    </alternativeName>
</protein>
<dbReference type="SUPFAM" id="SSF54211">
    <property type="entry name" value="Ribosomal protein S5 domain 2-like"/>
    <property type="match status" value="1"/>
</dbReference>
<dbReference type="InterPro" id="IPR020568">
    <property type="entry name" value="Ribosomal_Su5_D2-typ_SF"/>
</dbReference>
<dbReference type="GO" id="GO:0042781">
    <property type="term" value="F:3'-tRNA processing endoribonuclease activity"/>
    <property type="evidence" value="ECO:0007669"/>
    <property type="project" value="TreeGrafter"/>
</dbReference>
<dbReference type="InterPro" id="IPR020539">
    <property type="entry name" value="RNase_P_CS"/>
</dbReference>
<evidence type="ECO:0000256" key="2">
    <source>
        <dbReference type="ARBA" id="ARBA00022694"/>
    </source>
</evidence>
<dbReference type="EMBL" id="QUAH01000001">
    <property type="protein sequence ID" value="RFT16813.1"/>
    <property type="molecule type" value="Genomic_DNA"/>
</dbReference>
<keyword evidence="3 7" id="KW-0540">Nuclease</keyword>
<dbReference type="GO" id="GO:0004526">
    <property type="term" value="F:ribonuclease P activity"/>
    <property type="evidence" value="ECO:0007669"/>
    <property type="project" value="UniProtKB-UniRule"/>
</dbReference>
<dbReference type="InterPro" id="IPR014721">
    <property type="entry name" value="Ribsml_uS5_D2-typ_fold_subgr"/>
</dbReference>
<dbReference type="AlphaFoldDB" id="A0A3E2BPW4"/>
<dbReference type="NCBIfam" id="TIGR00188">
    <property type="entry name" value="rnpA"/>
    <property type="match status" value="1"/>
</dbReference>
<comment type="similarity">
    <text evidence="7">Belongs to the RnpA family.</text>
</comment>
<evidence type="ECO:0000256" key="8">
    <source>
        <dbReference type="NCBIfam" id="TIGR00188"/>
    </source>
</evidence>
<dbReference type="PANTHER" id="PTHR33992">
    <property type="entry name" value="RIBONUCLEASE P PROTEIN COMPONENT"/>
    <property type="match status" value="1"/>
</dbReference>
<reference evidence="9 10" key="1">
    <citation type="submission" date="2018-08" db="EMBL/GenBank/DDBJ databases">
        <title>Genome analysis of the thermophilic bacterium of the candidate phylum Aminicenantes from deep subsurface aquifer revealed its physiology and ecological role.</title>
        <authorList>
            <person name="Kadnikov V.V."/>
            <person name="Mardanov A.V."/>
            <person name="Beletsky A.V."/>
            <person name="Karnachuk O.V."/>
            <person name="Ravin N.V."/>
        </authorList>
    </citation>
    <scope>NUCLEOTIDE SEQUENCE [LARGE SCALE GENOMIC DNA]</scope>
    <source>
        <strain evidence="9">BY38</strain>
    </source>
</reference>
<proteinExistence type="inferred from homology"/>
<keyword evidence="5 7" id="KW-0378">Hydrolase</keyword>
<name>A0A3E2BPW4_9BACT</name>
<keyword evidence="4 7" id="KW-0255">Endonuclease</keyword>
<evidence type="ECO:0000256" key="1">
    <source>
        <dbReference type="ARBA" id="ARBA00002663"/>
    </source>
</evidence>
<sequence length="113" mass="13443">MDERLRPVERIRRKKDFIELYRKGRRLRGRYFHLVFQPNGLEYSRMAVVVSRKIGKATVRNRLKRLVRELFRRNKNFLPGPLDLIFIAQGDAGERNREELAADFMAVLQKLAS</sequence>
<evidence type="ECO:0000256" key="3">
    <source>
        <dbReference type="ARBA" id="ARBA00022722"/>
    </source>
</evidence>
<dbReference type="PROSITE" id="PS00648">
    <property type="entry name" value="RIBONUCLEASE_P"/>
    <property type="match status" value="1"/>
</dbReference>
<dbReference type="Pfam" id="PF00825">
    <property type="entry name" value="Ribonuclease_P"/>
    <property type="match status" value="1"/>
</dbReference>
<dbReference type="Gene3D" id="3.30.230.10">
    <property type="match status" value="1"/>
</dbReference>
<organism evidence="9 10">
    <name type="scientific">Candidatus Saccharicenans subterraneus</name>
    <dbReference type="NCBI Taxonomy" id="2508984"/>
    <lineage>
        <taxon>Bacteria</taxon>
        <taxon>Candidatus Aminicenantota</taxon>
        <taxon>Candidatus Aminicenantia</taxon>
        <taxon>Candidatus Aminicenantales</taxon>
        <taxon>Candidatus Saccharicenantaceae</taxon>
        <taxon>Candidatus Saccharicenans</taxon>
    </lineage>
</organism>
<dbReference type="PANTHER" id="PTHR33992:SF1">
    <property type="entry name" value="RIBONUCLEASE P PROTEIN COMPONENT"/>
    <property type="match status" value="1"/>
</dbReference>
<dbReference type="Proteomes" id="UP000257323">
    <property type="component" value="Unassembled WGS sequence"/>
</dbReference>
<keyword evidence="2 7" id="KW-0819">tRNA processing</keyword>
<dbReference type="GO" id="GO:0030677">
    <property type="term" value="C:ribonuclease P complex"/>
    <property type="evidence" value="ECO:0007669"/>
    <property type="project" value="TreeGrafter"/>
</dbReference>
<evidence type="ECO:0000313" key="10">
    <source>
        <dbReference type="Proteomes" id="UP000257323"/>
    </source>
</evidence>
<evidence type="ECO:0000256" key="5">
    <source>
        <dbReference type="ARBA" id="ARBA00022801"/>
    </source>
</evidence>
<dbReference type="HAMAP" id="MF_00227">
    <property type="entry name" value="RNase_P"/>
    <property type="match status" value="1"/>
</dbReference>
<dbReference type="GO" id="GO:0001682">
    <property type="term" value="P:tRNA 5'-leader removal"/>
    <property type="evidence" value="ECO:0007669"/>
    <property type="project" value="UniProtKB-UniRule"/>
</dbReference>
<comment type="catalytic activity">
    <reaction evidence="7">
        <text>Endonucleolytic cleavage of RNA, removing 5'-extranucleotides from tRNA precursor.</text>
        <dbReference type="EC" id="3.1.26.5"/>
    </reaction>
</comment>
<accession>A0A3E2BPW4</accession>
<keyword evidence="6 7" id="KW-0694">RNA-binding</keyword>
<comment type="caution">
    <text evidence="9">The sequence shown here is derived from an EMBL/GenBank/DDBJ whole genome shotgun (WGS) entry which is preliminary data.</text>
</comment>
<evidence type="ECO:0000313" key="9">
    <source>
        <dbReference type="EMBL" id="RFT16813.1"/>
    </source>
</evidence>
<comment type="subunit">
    <text evidence="7">Consists of a catalytic RNA component (M1 or rnpB) and a protein subunit.</text>
</comment>
<gene>
    <name evidence="7" type="primary">rnpA</name>
    <name evidence="9" type="ORF">OP8BY_0755</name>
</gene>
<dbReference type="EC" id="3.1.26.5" evidence="7 8"/>
<evidence type="ECO:0000256" key="6">
    <source>
        <dbReference type="ARBA" id="ARBA00022884"/>
    </source>
</evidence>
<dbReference type="GO" id="GO:0000049">
    <property type="term" value="F:tRNA binding"/>
    <property type="evidence" value="ECO:0007669"/>
    <property type="project" value="UniProtKB-UniRule"/>
</dbReference>
<evidence type="ECO:0000256" key="4">
    <source>
        <dbReference type="ARBA" id="ARBA00022759"/>
    </source>
</evidence>
<evidence type="ECO:0000256" key="7">
    <source>
        <dbReference type="HAMAP-Rule" id="MF_00227"/>
    </source>
</evidence>